<dbReference type="GO" id="GO:0016491">
    <property type="term" value="F:oxidoreductase activity"/>
    <property type="evidence" value="ECO:0007669"/>
    <property type="project" value="InterPro"/>
</dbReference>
<dbReference type="PANTHER" id="PTHR43014">
    <property type="entry name" value="MERCURIC REDUCTASE"/>
    <property type="match status" value="1"/>
</dbReference>
<feature type="non-terminal residue" evidence="2">
    <location>
        <position position="146"/>
    </location>
</feature>
<dbReference type="EMBL" id="BARU01041235">
    <property type="protein sequence ID" value="GAH86286.1"/>
    <property type="molecule type" value="Genomic_DNA"/>
</dbReference>
<gene>
    <name evidence="2" type="ORF">S03H2_63609</name>
</gene>
<reference evidence="2" key="1">
    <citation type="journal article" date="2014" name="Front. Microbiol.">
        <title>High frequency of phylogenetically diverse reductive dehalogenase-homologous genes in deep subseafloor sedimentary metagenomes.</title>
        <authorList>
            <person name="Kawai M."/>
            <person name="Futagami T."/>
            <person name="Toyoda A."/>
            <person name="Takaki Y."/>
            <person name="Nishi S."/>
            <person name="Hori S."/>
            <person name="Arai W."/>
            <person name="Tsubouchi T."/>
            <person name="Morono Y."/>
            <person name="Uchiyama I."/>
            <person name="Ito T."/>
            <person name="Fujiyama A."/>
            <person name="Inagaki F."/>
            <person name="Takami H."/>
        </authorList>
    </citation>
    <scope>NUCLEOTIDE SEQUENCE</scope>
    <source>
        <strain evidence="2">Expedition CK06-06</strain>
    </source>
</reference>
<organism evidence="2">
    <name type="scientific">marine sediment metagenome</name>
    <dbReference type="NCBI Taxonomy" id="412755"/>
    <lineage>
        <taxon>unclassified sequences</taxon>
        <taxon>metagenomes</taxon>
        <taxon>ecological metagenomes</taxon>
    </lineage>
</organism>
<dbReference type="AlphaFoldDB" id="X1IV17"/>
<comment type="caution">
    <text evidence="2">The sequence shown here is derived from an EMBL/GenBank/DDBJ whole genome shotgun (WGS) entry which is preliminary data.</text>
</comment>
<dbReference type="InterPro" id="IPR036188">
    <property type="entry name" value="FAD/NAD-bd_sf"/>
</dbReference>
<evidence type="ECO:0000259" key="1">
    <source>
        <dbReference type="Pfam" id="PF07992"/>
    </source>
</evidence>
<accession>X1IV17</accession>
<dbReference type="Gene3D" id="3.50.50.60">
    <property type="entry name" value="FAD/NAD(P)-binding domain"/>
    <property type="match status" value="1"/>
</dbReference>
<feature type="domain" description="FAD/NAD(P)-binding" evidence="1">
    <location>
        <begin position="12"/>
        <end position="146"/>
    </location>
</feature>
<protein>
    <recommendedName>
        <fullName evidence="1">FAD/NAD(P)-binding domain-containing protein</fullName>
    </recommendedName>
</protein>
<dbReference type="Pfam" id="PF07992">
    <property type="entry name" value="Pyr_redox_2"/>
    <property type="match status" value="1"/>
</dbReference>
<dbReference type="PRINTS" id="PR00411">
    <property type="entry name" value="PNDRDTASEI"/>
</dbReference>
<evidence type="ECO:0000313" key="2">
    <source>
        <dbReference type="EMBL" id="GAH86286.1"/>
    </source>
</evidence>
<dbReference type="InterPro" id="IPR023753">
    <property type="entry name" value="FAD/NAD-binding_dom"/>
</dbReference>
<proteinExistence type="predicted"/>
<dbReference type="SUPFAM" id="SSF51905">
    <property type="entry name" value="FAD/NAD(P)-binding domain"/>
    <property type="match status" value="1"/>
</dbReference>
<name>X1IV17_9ZZZZ</name>
<dbReference type="PRINTS" id="PR00368">
    <property type="entry name" value="FADPNR"/>
</dbReference>
<sequence length="146" mass="16464">MIYATNLYKSALKAKDFGVQIKEIKLDFNKVLDYADELVQNGIQGNEKQIALYKNIDYIKKNGHCLSEKSVEVENEVYSGSNMLISTGTFPRIPPIEGINEIDYLTHENIFNLKKLPKSILFVGGGFISLEFANAFNTFGSKVYII</sequence>